<comment type="subcellular location">
    <subcellularLocation>
        <location evidence="1">Membrane</location>
        <topology evidence="1">Multi-pass membrane protein</topology>
    </subcellularLocation>
</comment>
<keyword evidence="9" id="KW-1185">Reference proteome</keyword>
<keyword evidence="3 6" id="KW-0812">Transmembrane</keyword>
<feature type="domain" description="EamA" evidence="7">
    <location>
        <begin position="11"/>
        <end position="147"/>
    </location>
</feature>
<keyword evidence="5 6" id="KW-0472">Membrane</keyword>
<evidence type="ECO:0000256" key="3">
    <source>
        <dbReference type="ARBA" id="ARBA00022692"/>
    </source>
</evidence>
<evidence type="ECO:0000256" key="2">
    <source>
        <dbReference type="ARBA" id="ARBA00007362"/>
    </source>
</evidence>
<feature type="transmembrane region" description="Helical" evidence="6">
    <location>
        <begin position="253"/>
        <end position="270"/>
    </location>
</feature>
<feature type="transmembrane region" description="Helical" evidence="6">
    <location>
        <begin position="157"/>
        <end position="177"/>
    </location>
</feature>
<dbReference type="PANTHER" id="PTHR32322">
    <property type="entry name" value="INNER MEMBRANE TRANSPORTER"/>
    <property type="match status" value="1"/>
</dbReference>
<feature type="transmembrane region" description="Helical" evidence="6">
    <location>
        <begin position="133"/>
        <end position="151"/>
    </location>
</feature>
<comment type="caution">
    <text evidence="8">The sequence shown here is derived from an EMBL/GenBank/DDBJ whole genome shotgun (WGS) entry which is preliminary data.</text>
</comment>
<dbReference type="InterPro" id="IPR037185">
    <property type="entry name" value="EmrE-like"/>
</dbReference>
<feature type="transmembrane region" description="Helical" evidence="6">
    <location>
        <begin position="47"/>
        <end position="66"/>
    </location>
</feature>
<evidence type="ECO:0000256" key="4">
    <source>
        <dbReference type="ARBA" id="ARBA00022989"/>
    </source>
</evidence>
<name>A0AA41ZNM7_9GAMM</name>
<feature type="transmembrane region" description="Helical" evidence="6">
    <location>
        <begin position="218"/>
        <end position="241"/>
    </location>
</feature>
<dbReference type="Proteomes" id="UP001165678">
    <property type="component" value="Unassembled WGS sequence"/>
</dbReference>
<feature type="transmembrane region" description="Helical" evidence="6">
    <location>
        <begin position="102"/>
        <end position="124"/>
    </location>
</feature>
<evidence type="ECO:0000256" key="6">
    <source>
        <dbReference type="SAM" id="Phobius"/>
    </source>
</evidence>
<dbReference type="PANTHER" id="PTHR32322:SF2">
    <property type="entry name" value="EAMA DOMAIN-CONTAINING PROTEIN"/>
    <property type="match status" value="1"/>
</dbReference>
<proteinExistence type="inferred from homology"/>
<feature type="transmembrane region" description="Helical" evidence="6">
    <location>
        <begin position="78"/>
        <end position="96"/>
    </location>
</feature>
<organism evidence="8 9">
    <name type="scientific">Larsenimonas rhizosphaerae</name>
    <dbReference type="NCBI Taxonomy" id="2944682"/>
    <lineage>
        <taxon>Bacteria</taxon>
        <taxon>Pseudomonadati</taxon>
        <taxon>Pseudomonadota</taxon>
        <taxon>Gammaproteobacteria</taxon>
        <taxon>Oceanospirillales</taxon>
        <taxon>Halomonadaceae</taxon>
        <taxon>Larsenimonas</taxon>
    </lineage>
</organism>
<sequence>MSSPRGGEASGLLLLLAPGLFLVLWSLAFPVSKLAIAYVDPMLLLVLRYALVLAVLLPLLLFMSPAWPTTRAQWGHQAVVGVLIQTVYFGLCYTAFGLGASAGTVALVVCLQPVVVAVASPWLVGEHQGARSWCGLVLGLAGAVIVIWSKNDLSSSSLWAILCAVGALAGMSGATLYEKRFGVAQHPVVSNTIQYGVGLITALPLALAFGHLEFEANAVSLGALAYLVLGSSLVAVSLLLMMVRRGEAARVSSLFYLVPPVAALMAWWMIDEPMPSLAWVGMAVAAVGVALVRPPRRTLARRA</sequence>
<dbReference type="InterPro" id="IPR050638">
    <property type="entry name" value="AA-Vitamin_Transporters"/>
</dbReference>
<evidence type="ECO:0000313" key="8">
    <source>
        <dbReference type="EMBL" id="MCX2525238.1"/>
    </source>
</evidence>
<evidence type="ECO:0000256" key="5">
    <source>
        <dbReference type="ARBA" id="ARBA00023136"/>
    </source>
</evidence>
<dbReference type="GO" id="GO:0016020">
    <property type="term" value="C:membrane"/>
    <property type="evidence" value="ECO:0007669"/>
    <property type="project" value="UniProtKB-SubCell"/>
</dbReference>
<accession>A0AA41ZNM7</accession>
<dbReference type="Pfam" id="PF00892">
    <property type="entry name" value="EamA"/>
    <property type="match status" value="2"/>
</dbReference>
<dbReference type="EMBL" id="JAPIVE010000004">
    <property type="protein sequence ID" value="MCX2525238.1"/>
    <property type="molecule type" value="Genomic_DNA"/>
</dbReference>
<comment type="similarity">
    <text evidence="2">Belongs to the EamA transporter family.</text>
</comment>
<reference evidence="8" key="1">
    <citation type="submission" date="2022-11" db="EMBL/GenBank/DDBJ databases">
        <title>Larsenimonas rhizosphaerae sp. nov., isolated from a tidal mudflat.</title>
        <authorList>
            <person name="Lee S.D."/>
            <person name="Kim I.S."/>
        </authorList>
    </citation>
    <scope>NUCLEOTIDE SEQUENCE</scope>
    <source>
        <strain evidence="8">GH2-1</strain>
    </source>
</reference>
<evidence type="ECO:0000259" key="7">
    <source>
        <dbReference type="Pfam" id="PF00892"/>
    </source>
</evidence>
<dbReference type="RefSeq" id="WP_250938405.1">
    <property type="nucleotide sequence ID" value="NZ_JAMLJK010000002.1"/>
</dbReference>
<protein>
    <submittedName>
        <fullName evidence="8">DMT family transporter</fullName>
    </submittedName>
</protein>
<dbReference type="AlphaFoldDB" id="A0AA41ZNM7"/>
<feature type="transmembrane region" description="Helical" evidence="6">
    <location>
        <begin position="189"/>
        <end position="212"/>
    </location>
</feature>
<gene>
    <name evidence="8" type="ORF">OQ287_13410</name>
</gene>
<feature type="domain" description="EamA" evidence="7">
    <location>
        <begin position="159"/>
        <end position="292"/>
    </location>
</feature>
<keyword evidence="4 6" id="KW-1133">Transmembrane helix</keyword>
<evidence type="ECO:0000256" key="1">
    <source>
        <dbReference type="ARBA" id="ARBA00004141"/>
    </source>
</evidence>
<dbReference type="SUPFAM" id="SSF103481">
    <property type="entry name" value="Multidrug resistance efflux transporter EmrE"/>
    <property type="match status" value="2"/>
</dbReference>
<evidence type="ECO:0000313" key="9">
    <source>
        <dbReference type="Proteomes" id="UP001165678"/>
    </source>
</evidence>
<dbReference type="InterPro" id="IPR000620">
    <property type="entry name" value="EamA_dom"/>
</dbReference>
<feature type="transmembrane region" description="Helical" evidence="6">
    <location>
        <begin position="276"/>
        <end position="292"/>
    </location>
</feature>